<keyword evidence="2" id="KW-1185">Reference proteome</keyword>
<dbReference type="EMBL" id="KV417536">
    <property type="protein sequence ID" value="KZP22854.1"/>
    <property type="molecule type" value="Genomic_DNA"/>
</dbReference>
<name>A0A166LE12_9AGAM</name>
<organism evidence="1 2">
    <name type="scientific">Athelia psychrophila</name>
    <dbReference type="NCBI Taxonomy" id="1759441"/>
    <lineage>
        <taxon>Eukaryota</taxon>
        <taxon>Fungi</taxon>
        <taxon>Dikarya</taxon>
        <taxon>Basidiomycota</taxon>
        <taxon>Agaricomycotina</taxon>
        <taxon>Agaricomycetes</taxon>
        <taxon>Agaricomycetidae</taxon>
        <taxon>Atheliales</taxon>
        <taxon>Atheliaceae</taxon>
        <taxon>Athelia</taxon>
    </lineage>
</organism>
<reference evidence="1 2" key="1">
    <citation type="journal article" date="2016" name="Mol. Biol. Evol.">
        <title>Comparative Genomics of Early-Diverging Mushroom-Forming Fungi Provides Insights into the Origins of Lignocellulose Decay Capabilities.</title>
        <authorList>
            <person name="Nagy L.G."/>
            <person name="Riley R."/>
            <person name="Tritt A."/>
            <person name="Adam C."/>
            <person name="Daum C."/>
            <person name="Floudas D."/>
            <person name="Sun H."/>
            <person name="Yadav J.S."/>
            <person name="Pangilinan J."/>
            <person name="Larsson K.H."/>
            <person name="Matsuura K."/>
            <person name="Barry K."/>
            <person name="Labutti K."/>
            <person name="Kuo R."/>
            <person name="Ohm R.A."/>
            <person name="Bhattacharya S.S."/>
            <person name="Shirouzu T."/>
            <person name="Yoshinaga Y."/>
            <person name="Martin F.M."/>
            <person name="Grigoriev I.V."/>
            <person name="Hibbett D.S."/>
        </authorList>
    </citation>
    <scope>NUCLEOTIDE SEQUENCE [LARGE SCALE GENOMIC DNA]</scope>
    <source>
        <strain evidence="1 2">CBS 109695</strain>
    </source>
</reference>
<proteinExistence type="predicted"/>
<evidence type="ECO:0000313" key="2">
    <source>
        <dbReference type="Proteomes" id="UP000076532"/>
    </source>
</evidence>
<dbReference type="Proteomes" id="UP000076532">
    <property type="component" value="Unassembled WGS sequence"/>
</dbReference>
<accession>A0A166LE12</accession>
<dbReference type="AlphaFoldDB" id="A0A166LE12"/>
<protein>
    <submittedName>
        <fullName evidence="1">Uncharacterized protein</fullName>
    </submittedName>
</protein>
<evidence type="ECO:0000313" key="1">
    <source>
        <dbReference type="EMBL" id="KZP22854.1"/>
    </source>
</evidence>
<sequence>MPSTRTSRTHSLSTIVPLQIGAGQEPEVLRALPALRDDERPEAEGVRAQPWPRLFLRQAQPHADLPVDWDMAVNLLKTYGVVLQVVFTESTHSLPLRPA</sequence>
<gene>
    <name evidence="1" type="ORF">FIBSPDRAFT_952430</name>
</gene>